<evidence type="ECO:0000313" key="4">
    <source>
        <dbReference type="Proteomes" id="UP000514462"/>
    </source>
</evidence>
<evidence type="ECO:0000259" key="1">
    <source>
        <dbReference type="Pfam" id="PF06032"/>
    </source>
</evidence>
<name>A0AAP9U821_KLEAE</name>
<proteinExistence type="predicted"/>
<dbReference type="AlphaFoldDB" id="A0AAP9U821"/>
<dbReference type="InterPro" id="IPR048350">
    <property type="entry name" value="S-Me-THD-like_C"/>
</dbReference>
<dbReference type="EMBL" id="CP055905">
    <property type="protein sequence ID" value="QMR43144.1"/>
    <property type="molecule type" value="Genomic_DNA"/>
</dbReference>
<dbReference type="InterPro" id="IPR027479">
    <property type="entry name" value="S-Me-THD_N_sf"/>
</dbReference>
<feature type="domain" description="S-Me-THD-like C-terminal" evidence="2">
    <location>
        <begin position="176"/>
        <end position="325"/>
    </location>
</feature>
<dbReference type="InterPro" id="IPR010318">
    <property type="entry name" value="S-Me-THD_N"/>
</dbReference>
<dbReference type="SUPFAM" id="SSF160991">
    <property type="entry name" value="CV3147-like"/>
    <property type="match status" value="1"/>
</dbReference>
<dbReference type="Pfam" id="PF20906">
    <property type="entry name" value="S-Me-THD_C"/>
    <property type="match status" value="1"/>
</dbReference>
<evidence type="ECO:0000313" key="3">
    <source>
        <dbReference type="EMBL" id="QMR43144.1"/>
    </source>
</evidence>
<dbReference type="Gene3D" id="2.40.390.10">
    <property type="entry name" value="CV3147-like"/>
    <property type="match status" value="1"/>
</dbReference>
<dbReference type="Gene3D" id="3.40.1610.10">
    <property type="entry name" value="CV3147-like domain"/>
    <property type="match status" value="1"/>
</dbReference>
<geneLocation type="plasmid" evidence="4">
    <name>prhbstw-00938_2</name>
</geneLocation>
<reference evidence="4" key="1">
    <citation type="submission" date="2020-06" db="EMBL/GenBank/DDBJ databases">
        <title>REHAB project genomes.</title>
        <authorList>
            <person name="Shaw L.P."/>
        </authorList>
    </citation>
    <scope>NUCLEOTIDE SEQUENCE [LARGE SCALE GENOMIC DNA]</scope>
    <source>
        <strain evidence="4">RHBSTW-00938</strain>
        <plasmid evidence="4">prhbstw-00938_2</plasmid>
    </source>
</reference>
<keyword evidence="3" id="KW-0614">Plasmid</keyword>
<evidence type="ECO:0000259" key="2">
    <source>
        <dbReference type="Pfam" id="PF20906"/>
    </source>
</evidence>
<sequence>MKRKLRTDDIQAAVWGGTILGGGGGGLPNRGDAAATLALSVGEVELWSPDEFGAEDLTATVALVGAPGAPDTHVKPAHLIRTIELLRSALPAGQNLVALNTNENGAETTVNGWFHASMTGHPVIDLACNGRAHPTGTMGSLGLHTEPHFRSYQAWAGGAAERYIEGVAQGKLEHVAGVVRRASVEAGGMVAVARNPVTVSYARQHGAPGAISLAIRVGQAWLESGVDGVLTHLKGREVACGTVIRYQCEQQGGLDLGFLELDDSEKTRLRFINEYMLIEQNNKPGASFPDLLMTFDGTGRPVVSAHVREGMDIRIIRVPADQLLLSRTMYMPELYRPLEALLKCKFAPVG</sequence>
<gene>
    <name evidence="3" type="ORF">HV331_27120</name>
</gene>
<dbReference type="InterPro" id="IPR024071">
    <property type="entry name" value="S-Me-THD_C_sf"/>
</dbReference>
<organism evidence="3 4">
    <name type="scientific">Klebsiella aerogenes</name>
    <name type="common">Enterobacter aerogenes</name>
    <dbReference type="NCBI Taxonomy" id="548"/>
    <lineage>
        <taxon>Bacteria</taxon>
        <taxon>Pseudomonadati</taxon>
        <taxon>Pseudomonadota</taxon>
        <taxon>Gammaproteobacteria</taxon>
        <taxon>Enterobacterales</taxon>
        <taxon>Enterobacteriaceae</taxon>
        <taxon>Klebsiella/Raoultella group</taxon>
        <taxon>Klebsiella</taxon>
    </lineage>
</organism>
<dbReference type="Pfam" id="PF06032">
    <property type="entry name" value="S-Me-THD_N"/>
    <property type="match status" value="1"/>
</dbReference>
<feature type="domain" description="S-Me-THD N-terminal" evidence="1">
    <location>
        <begin position="9"/>
        <end position="144"/>
    </location>
</feature>
<dbReference type="RefSeq" id="WP_182015522.1">
    <property type="nucleotide sequence ID" value="NZ_CP055905.1"/>
</dbReference>
<protein>
    <submittedName>
        <fullName evidence="3">DUF917 family protein</fullName>
    </submittedName>
</protein>
<dbReference type="Proteomes" id="UP000514462">
    <property type="component" value="Plasmid pRHBSTW-00938_2"/>
</dbReference>
<accession>A0AAP9U821</accession>